<gene>
    <name evidence="1" type="ORF">Terrestrivirus6_59</name>
</gene>
<proteinExistence type="predicted"/>
<evidence type="ECO:0000313" key="1">
    <source>
        <dbReference type="EMBL" id="AYV76433.1"/>
    </source>
</evidence>
<dbReference type="EMBL" id="MK071984">
    <property type="protein sequence ID" value="AYV76433.1"/>
    <property type="molecule type" value="Genomic_DNA"/>
</dbReference>
<reference evidence="1" key="1">
    <citation type="submission" date="2018-10" db="EMBL/GenBank/DDBJ databases">
        <title>Hidden diversity of soil giant viruses.</title>
        <authorList>
            <person name="Schulz F."/>
            <person name="Alteio L."/>
            <person name="Goudeau D."/>
            <person name="Ryan E.M."/>
            <person name="Malmstrom R.R."/>
            <person name="Blanchard J."/>
            <person name="Woyke T."/>
        </authorList>
    </citation>
    <scope>NUCLEOTIDE SEQUENCE</scope>
    <source>
        <strain evidence="1">TEV1</strain>
    </source>
</reference>
<sequence>MDRNDNKSTYEWINKKGELVAGTLDEYEKYRTEHTRIIKCKREGLCRTLYSFELNNANRPHMGEKDSRWHESWFPLMKFLTNQKTVTMTYVNEIDNTTHELNNIIVIVTYKNGIVMDYWLSSFSNENDKMHYKRNLELGNNLSYTGKNKYDTILMSNIKRGSALTPIEVNKLVEDKYVKQQYKYGNSVFEEEHFLFNCREFNEFVKEFEIIL</sequence>
<protein>
    <submittedName>
        <fullName evidence="1">Uncharacterized protein</fullName>
    </submittedName>
</protein>
<name>A0A3G4ZS57_9VIRU</name>
<organism evidence="1">
    <name type="scientific">Terrestrivirus sp</name>
    <dbReference type="NCBI Taxonomy" id="2487775"/>
    <lineage>
        <taxon>Viruses</taxon>
        <taxon>Varidnaviria</taxon>
        <taxon>Bamfordvirae</taxon>
        <taxon>Nucleocytoviricota</taxon>
        <taxon>Megaviricetes</taxon>
        <taxon>Imitervirales</taxon>
        <taxon>Mimiviridae</taxon>
        <taxon>Klosneuvirinae</taxon>
    </lineage>
</organism>
<accession>A0A3G4ZS57</accession>